<feature type="transmembrane region" description="Helical" evidence="6">
    <location>
        <begin position="159"/>
        <end position="177"/>
    </location>
</feature>
<organism evidence="7">
    <name type="scientific">Schmidtea mediterranea</name>
    <name type="common">Freshwater planarian flatworm</name>
    <dbReference type="NCBI Taxonomy" id="79327"/>
    <lineage>
        <taxon>Eukaryota</taxon>
        <taxon>Metazoa</taxon>
        <taxon>Spiralia</taxon>
        <taxon>Lophotrochozoa</taxon>
        <taxon>Platyhelminthes</taxon>
        <taxon>Rhabditophora</taxon>
        <taxon>Seriata</taxon>
        <taxon>Tricladida</taxon>
        <taxon>Continenticola</taxon>
        <taxon>Geoplanoidea</taxon>
        <taxon>Dugesiidae</taxon>
        <taxon>Schmidtea</taxon>
    </lineage>
</organism>
<keyword evidence="4 6" id="KW-1133">Transmembrane helix</keyword>
<keyword evidence="2" id="KW-0813">Transport</keyword>
<gene>
    <name evidence="7" type="primary">slc18a-1</name>
</gene>
<feature type="transmembrane region" description="Helical" evidence="6">
    <location>
        <begin position="327"/>
        <end position="348"/>
    </location>
</feature>
<feature type="transmembrane region" description="Helical" evidence="6">
    <location>
        <begin position="98"/>
        <end position="117"/>
    </location>
</feature>
<evidence type="ECO:0000256" key="1">
    <source>
        <dbReference type="ARBA" id="ARBA00004141"/>
    </source>
</evidence>
<dbReference type="Pfam" id="PF07690">
    <property type="entry name" value="MFS_1"/>
    <property type="match status" value="1"/>
</dbReference>
<feature type="transmembrane region" description="Helical" evidence="6">
    <location>
        <begin position="189"/>
        <end position="209"/>
    </location>
</feature>
<dbReference type="GO" id="GO:0016020">
    <property type="term" value="C:membrane"/>
    <property type="evidence" value="ECO:0007669"/>
    <property type="project" value="UniProtKB-SubCell"/>
</dbReference>
<dbReference type="PANTHER" id="PTHR23506">
    <property type="entry name" value="GH10249P"/>
    <property type="match status" value="1"/>
</dbReference>
<evidence type="ECO:0000256" key="6">
    <source>
        <dbReference type="SAM" id="Phobius"/>
    </source>
</evidence>
<feature type="transmembrane region" description="Helical" evidence="6">
    <location>
        <begin position="382"/>
        <end position="407"/>
    </location>
</feature>
<feature type="transmembrane region" description="Helical" evidence="6">
    <location>
        <begin position="9"/>
        <end position="32"/>
    </location>
</feature>
<sequence length="474" mass="53264">MSFKCDDCLAAIVICLNFYMLGIQESSLYTILPKYLVDEPFNATNNETFKPNTSRTIFQCHLQKPPYFIVSMIFLSKSLAQFFFNSIIGCFVDKVNNFIILLIGQGLGIIIALIYALNNSITMYIVGRLLDAFVSCSLFIGGFSIVSKLFSNVNTRGRFFGLGNTLYFVSHSIGPVYGAEVDVRLGKSAVFFLLIPLWIFTMAATFILYRRTEKRCNKSKNNFNEKLSIGVTPDETNELDDHNELKVAIIISSNSKMPEKYSDFKGEKKFQKENNEIFMKFYKIMKNPYVSSCLCQLFIVNLSMFALPATLPSWMGFRLCATEIQQGLVWAFGFIGYVSGVGLIVLLLKCAYQLRFFSPIIAQIIVGILLILLPLSHDWRLLFIPIIGMYFSVGVIEQVLFPLTTYLADHHFNSDYGSMASLTSQSLTLSGVVGTLSSGPIAQRFGFRSLCICLGILNLLFCLLSLPHQKLVQS</sequence>
<protein>
    <submittedName>
        <fullName evidence="7">Slc18a-1</fullName>
    </submittedName>
</protein>
<feature type="transmembrane region" description="Helical" evidence="6">
    <location>
        <begin position="445"/>
        <end position="466"/>
    </location>
</feature>
<feature type="transmembrane region" description="Helical" evidence="6">
    <location>
        <begin position="360"/>
        <end position="376"/>
    </location>
</feature>
<feature type="transmembrane region" description="Helical" evidence="6">
    <location>
        <begin position="123"/>
        <end position="147"/>
    </location>
</feature>
<dbReference type="InterPro" id="IPR036259">
    <property type="entry name" value="MFS_trans_sf"/>
</dbReference>
<evidence type="ECO:0000256" key="5">
    <source>
        <dbReference type="ARBA" id="ARBA00023136"/>
    </source>
</evidence>
<feature type="transmembrane region" description="Helical" evidence="6">
    <location>
        <begin position="67"/>
        <end position="91"/>
    </location>
</feature>
<evidence type="ECO:0000313" key="7">
    <source>
        <dbReference type="EMBL" id="AKN21536.1"/>
    </source>
</evidence>
<comment type="subcellular location">
    <subcellularLocation>
        <location evidence="1">Membrane</location>
        <topology evidence="1">Multi-pass membrane protein</topology>
    </subcellularLocation>
</comment>
<evidence type="ECO:0000256" key="3">
    <source>
        <dbReference type="ARBA" id="ARBA00022692"/>
    </source>
</evidence>
<dbReference type="InterPro" id="IPR050930">
    <property type="entry name" value="MFS_Vesicular_Transporter"/>
</dbReference>
<dbReference type="PANTHER" id="PTHR23506:SF23">
    <property type="entry name" value="GH10249P"/>
    <property type="match status" value="1"/>
</dbReference>
<dbReference type="SUPFAM" id="SSF103473">
    <property type="entry name" value="MFS general substrate transporter"/>
    <property type="match status" value="1"/>
</dbReference>
<name>A0A0H3YJ27_SCHMD</name>
<dbReference type="EMBL" id="KT163586">
    <property type="protein sequence ID" value="AKN21536.1"/>
    <property type="molecule type" value="mRNA"/>
</dbReference>
<keyword evidence="3 6" id="KW-0812">Transmembrane</keyword>
<reference evidence="7" key="1">
    <citation type="journal article" date="2015" name="Elife">
        <title>Stem cells and fluid flow drive cyst formation in an invertebrate excretory organ.</title>
        <authorList>
            <person name="Thi-Kim Vu H."/>
            <person name="Rink J.C."/>
            <person name="McKinney S.A."/>
            <person name="McClain M."/>
            <person name="Lakshmanaperumal N."/>
            <person name="Alexander R."/>
            <person name="Sanchez Alvarado A."/>
        </authorList>
    </citation>
    <scope>NUCLEOTIDE SEQUENCE</scope>
</reference>
<evidence type="ECO:0000256" key="4">
    <source>
        <dbReference type="ARBA" id="ARBA00022989"/>
    </source>
</evidence>
<evidence type="ECO:0000256" key="2">
    <source>
        <dbReference type="ARBA" id="ARBA00022448"/>
    </source>
</evidence>
<dbReference type="AlphaFoldDB" id="A0A0H3YJ27"/>
<accession>A0A0H3YJ27</accession>
<dbReference type="Gene3D" id="1.20.1250.20">
    <property type="entry name" value="MFS general substrate transporter like domains"/>
    <property type="match status" value="1"/>
</dbReference>
<keyword evidence="5 6" id="KW-0472">Membrane</keyword>
<feature type="transmembrane region" description="Helical" evidence="6">
    <location>
        <begin position="289"/>
        <end position="307"/>
    </location>
</feature>
<proteinExistence type="evidence at transcript level"/>
<dbReference type="InterPro" id="IPR011701">
    <property type="entry name" value="MFS"/>
</dbReference>
<dbReference type="GO" id="GO:0022857">
    <property type="term" value="F:transmembrane transporter activity"/>
    <property type="evidence" value="ECO:0007669"/>
    <property type="project" value="InterPro"/>
</dbReference>